<dbReference type="SMART" id="SM00530">
    <property type="entry name" value="HTH_XRE"/>
    <property type="match status" value="1"/>
</dbReference>
<sequence>MEISQRIKMERQAAKWTQDQLADKIFVSKRTISNWETGKTVPDIESVLHLSKVFQVSLDDLLVADSAVVKEIKRKEKIANLTGLYYIGPVLTGIILILMMYLPSAIVHGGILYFVTAALLTNFITLSSFKWKIARLKGEEEKFHKEMKRTKIAGASVVVITCIFLIILYFI</sequence>
<keyword evidence="2" id="KW-0812">Transmembrane</keyword>
<evidence type="ECO:0000256" key="2">
    <source>
        <dbReference type="SAM" id="Phobius"/>
    </source>
</evidence>
<name>A0ABU3F423_9ENTE</name>
<dbReference type="Gene3D" id="1.10.260.40">
    <property type="entry name" value="lambda repressor-like DNA-binding domains"/>
    <property type="match status" value="1"/>
</dbReference>
<keyword evidence="1" id="KW-0238">DNA-binding</keyword>
<accession>A0ABU3F423</accession>
<proteinExistence type="predicted"/>
<dbReference type="PANTHER" id="PTHR46558:SF15">
    <property type="entry name" value="HELIX-TURN-HELIX DOMAIN PROTEIN"/>
    <property type="match status" value="1"/>
</dbReference>
<feature type="transmembrane region" description="Helical" evidence="2">
    <location>
        <begin position="110"/>
        <end position="131"/>
    </location>
</feature>
<dbReference type="InterPro" id="IPR010982">
    <property type="entry name" value="Lambda_DNA-bd_dom_sf"/>
</dbReference>
<organism evidence="4 5">
    <name type="scientific">Enterococcus hulanensis</name>
    <dbReference type="NCBI Taxonomy" id="2559929"/>
    <lineage>
        <taxon>Bacteria</taxon>
        <taxon>Bacillati</taxon>
        <taxon>Bacillota</taxon>
        <taxon>Bacilli</taxon>
        <taxon>Lactobacillales</taxon>
        <taxon>Enterococcaceae</taxon>
        <taxon>Enterococcus</taxon>
    </lineage>
</organism>
<evidence type="ECO:0000259" key="3">
    <source>
        <dbReference type="PROSITE" id="PS50943"/>
    </source>
</evidence>
<keyword evidence="2" id="KW-0472">Membrane</keyword>
<keyword evidence="2" id="KW-1133">Transmembrane helix</keyword>
<dbReference type="EMBL" id="JARPYI010000014">
    <property type="protein sequence ID" value="MDT2601880.1"/>
    <property type="molecule type" value="Genomic_DNA"/>
</dbReference>
<reference evidence="4 5" key="1">
    <citation type="submission" date="2023-03" db="EMBL/GenBank/DDBJ databases">
        <authorList>
            <person name="Shen W."/>
            <person name="Cai J."/>
        </authorList>
    </citation>
    <scope>NUCLEOTIDE SEQUENCE [LARGE SCALE GENOMIC DNA]</scope>
    <source>
        <strain evidence="4 5">D6-4</strain>
    </source>
</reference>
<comment type="caution">
    <text evidence="4">The sequence shown here is derived from an EMBL/GenBank/DDBJ whole genome shotgun (WGS) entry which is preliminary data.</text>
</comment>
<keyword evidence="5" id="KW-1185">Reference proteome</keyword>
<gene>
    <name evidence="4" type="ORF">P7D85_19035</name>
</gene>
<evidence type="ECO:0000313" key="5">
    <source>
        <dbReference type="Proteomes" id="UP001252875"/>
    </source>
</evidence>
<protein>
    <submittedName>
        <fullName evidence="4">Helix-turn-helix transcriptional regulator</fullName>
    </submittedName>
</protein>
<feature type="domain" description="HTH cro/C1-type" evidence="3">
    <location>
        <begin position="7"/>
        <end position="61"/>
    </location>
</feature>
<dbReference type="Pfam" id="PF01381">
    <property type="entry name" value="HTH_3"/>
    <property type="match status" value="1"/>
</dbReference>
<evidence type="ECO:0000256" key="1">
    <source>
        <dbReference type="ARBA" id="ARBA00023125"/>
    </source>
</evidence>
<dbReference type="InterPro" id="IPR001387">
    <property type="entry name" value="Cro/C1-type_HTH"/>
</dbReference>
<dbReference type="CDD" id="cd00093">
    <property type="entry name" value="HTH_XRE"/>
    <property type="match status" value="1"/>
</dbReference>
<dbReference type="Proteomes" id="UP001252875">
    <property type="component" value="Unassembled WGS sequence"/>
</dbReference>
<dbReference type="PANTHER" id="PTHR46558">
    <property type="entry name" value="TRACRIPTIONAL REGULATORY PROTEIN-RELATED-RELATED"/>
    <property type="match status" value="1"/>
</dbReference>
<dbReference type="PROSITE" id="PS50943">
    <property type="entry name" value="HTH_CROC1"/>
    <property type="match status" value="1"/>
</dbReference>
<feature type="transmembrane region" description="Helical" evidence="2">
    <location>
        <begin position="152"/>
        <end position="170"/>
    </location>
</feature>
<dbReference type="RefSeq" id="WP_311823429.1">
    <property type="nucleotide sequence ID" value="NZ_JARPYF010000015.1"/>
</dbReference>
<feature type="transmembrane region" description="Helical" evidence="2">
    <location>
        <begin position="83"/>
        <end position="104"/>
    </location>
</feature>
<dbReference type="SUPFAM" id="SSF47413">
    <property type="entry name" value="lambda repressor-like DNA-binding domains"/>
    <property type="match status" value="1"/>
</dbReference>
<evidence type="ECO:0000313" key="4">
    <source>
        <dbReference type="EMBL" id="MDT2601880.1"/>
    </source>
</evidence>